<dbReference type="RefSeq" id="WP_097246996.1">
    <property type="nucleotide sequence ID" value="NZ_JAMTCW010000003.1"/>
</dbReference>
<feature type="chain" id="PRO_5012493194" evidence="2">
    <location>
        <begin position="27"/>
        <end position="213"/>
    </location>
</feature>
<evidence type="ECO:0000256" key="2">
    <source>
        <dbReference type="SAM" id="SignalP"/>
    </source>
</evidence>
<evidence type="ECO:0000313" key="3">
    <source>
        <dbReference type="EMBL" id="SNY88040.1"/>
    </source>
</evidence>
<dbReference type="AlphaFoldDB" id="A0A285LSY3"/>
<dbReference type="PROSITE" id="PS51257">
    <property type="entry name" value="PROKAR_LIPOPROTEIN"/>
    <property type="match status" value="1"/>
</dbReference>
<dbReference type="Gene3D" id="2.10.300.10">
    <property type="entry name" value="Porin MspA ribbon domain"/>
    <property type="match status" value="1"/>
</dbReference>
<name>A0A285LSY3_9NOCA</name>
<evidence type="ECO:0000313" key="4">
    <source>
        <dbReference type="Proteomes" id="UP000219565"/>
    </source>
</evidence>
<keyword evidence="1 2" id="KW-0732">Signal</keyword>
<evidence type="ECO:0000256" key="1">
    <source>
        <dbReference type="ARBA" id="ARBA00022729"/>
    </source>
</evidence>
<accession>A0A285LSY3</accession>
<proteinExistence type="predicted"/>
<dbReference type="Pfam" id="PF09203">
    <property type="entry name" value="MspA"/>
    <property type="match status" value="1"/>
</dbReference>
<keyword evidence="4" id="KW-1185">Reference proteome</keyword>
<sequence length="213" mass="21790">MNGKSGLAAVAIAMGCLAGFAPQAAAVDLAPHEKTYSAPGGLEFTVGHSEHAARPVGSLNGMPTNRDVFLDNTFYGQVSDGTGRLKTGYFVACAVDLKAKLDLGAEVGIDADASAHLGLSPESLLPGVDVSVGPYLSAGIGVDLSITPGKVVDVPLGEKELLPGSTGYVFSRDRRVHVEDCAGPLTVQAYAIITAETPEVTAEGAVFGDPFTM</sequence>
<dbReference type="EMBL" id="OBEG01000005">
    <property type="protein sequence ID" value="SNY88040.1"/>
    <property type="molecule type" value="Genomic_DNA"/>
</dbReference>
<gene>
    <name evidence="3" type="ORF">SAMN04244553_5000</name>
</gene>
<dbReference type="Proteomes" id="UP000219565">
    <property type="component" value="Unassembled WGS sequence"/>
</dbReference>
<feature type="signal peptide" evidence="2">
    <location>
        <begin position="1"/>
        <end position="26"/>
    </location>
</feature>
<organism evidence="3 4">
    <name type="scientific">Nocardia amikacinitolerans</name>
    <dbReference type="NCBI Taxonomy" id="756689"/>
    <lineage>
        <taxon>Bacteria</taxon>
        <taxon>Bacillati</taxon>
        <taxon>Actinomycetota</taxon>
        <taxon>Actinomycetes</taxon>
        <taxon>Mycobacteriales</taxon>
        <taxon>Nocardiaceae</taxon>
        <taxon>Nocardia</taxon>
    </lineage>
</organism>
<dbReference type="STRING" id="1379680.GCA_001612615_02853"/>
<dbReference type="InterPro" id="IPR015286">
    <property type="entry name" value="Porin_fam_mycobact-type"/>
</dbReference>
<dbReference type="InterPro" id="IPR036435">
    <property type="entry name" value="Leukocidin/porin_MspA_sf"/>
</dbReference>
<reference evidence="3 4" key="1">
    <citation type="submission" date="2017-09" db="EMBL/GenBank/DDBJ databases">
        <authorList>
            <person name="Ehlers B."/>
            <person name="Leendertz F.H."/>
        </authorList>
    </citation>
    <scope>NUCLEOTIDE SEQUENCE [LARGE SCALE GENOMIC DNA]</scope>
    <source>
        <strain evidence="3 4">DSM 45537</strain>
    </source>
</reference>
<dbReference type="OrthoDB" id="4553517at2"/>
<dbReference type="SUPFAM" id="SSF56959">
    <property type="entry name" value="Leukocidin-like"/>
    <property type="match status" value="1"/>
</dbReference>
<protein>
    <submittedName>
        <fullName evidence="3">MspA protein</fullName>
    </submittedName>
</protein>
<dbReference type="Gene3D" id="2.60.40.1650">
    <property type="entry name" value="Porin MspA (Ig-like beta-sandwich domain)"/>
    <property type="match status" value="1"/>
</dbReference>